<comment type="caution">
    <text evidence="4">The sequence shown here is derived from an EMBL/GenBank/DDBJ whole genome shotgun (WGS) entry which is preliminary data.</text>
</comment>
<sequence length="379" mass="42688">MRMYVPSSLSNTESNEPLSMATSSGPWPNESMMTGERDQADPVPGALAPPASPSPSTLLTGKSIQTFHCDRCRRTFVCRHSVLSHRKARRCRQAQEAPCSADHTHQPIRLQFDSMTEALNWRLENQLDRYFSLKSAKNSNGTPGSYRIMRCNQNVKDRIASSKKSKKAYDCAAKVIFNQKEVCVCENHELVECSNVKQQVLVYGCIEHSHPIERNKIRLSKVAKDRASELIASGVPSDVVLKEYRSMHEQDPESKPLKYEDIYRIKKMCKLKGYGGKNVQDITASHLPIGSTLKGTLVRKRATKTSISSENDIDKKRLKNEQKELNVILKEFEMVEDKMSSIKKFLIADDKPIAEKKHLVDSLSSLLSNFVGSSPLSDQ</sequence>
<accession>A0A553NTR2</accession>
<name>A0A553NTR2_TIGCA</name>
<feature type="region of interest" description="Disordered" evidence="2">
    <location>
        <begin position="1"/>
        <end position="59"/>
    </location>
</feature>
<evidence type="ECO:0000259" key="3">
    <source>
        <dbReference type="PROSITE" id="PS50157"/>
    </source>
</evidence>
<organism evidence="4 5">
    <name type="scientific">Tigriopus californicus</name>
    <name type="common">Marine copepod</name>
    <dbReference type="NCBI Taxonomy" id="6832"/>
    <lineage>
        <taxon>Eukaryota</taxon>
        <taxon>Metazoa</taxon>
        <taxon>Ecdysozoa</taxon>
        <taxon>Arthropoda</taxon>
        <taxon>Crustacea</taxon>
        <taxon>Multicrustacea</taxon>
        <taxon>Hexanauplia</taxon>
        <taxon>Copepoda</taxon>
        <taxon>Harpacticoida</taxon>
        <taxon>Harpacticidae</taxon>
        <taxon>Tigriopus</taxon>
    </lineage>
</organism>
<reference evidence="4 5" key="1">
    <citation type="journal article" date="2018" name="Nat. Ecol. Evol.">
        <title>Genomic signatures of mitonuclear coevolution across populations of Tigriopus californicus.</title>
        <authorList>
            <person name="Barreto F.S."/>
            <person name="Watson E.T."/>
            <person name="Lima T.G."/>
            <person name="Willett C.S."/>
            <person name="Edmands S."/>
            <person name="Li W."/>
            <person name="Burton R.S."/>
        </authorList>
    </citation>
    <scope>NUCLEOTIDE SEQUENCE [LARGE SCALE GENOMIC DNA]</scope>
    <source>
        <strain evidence="4 5">San Diego</strain>
    </source>
</reference>
<gene>
    <name evidence="4" type="ORF">TCAL_06189</name>
</gene>
<keyword evidence="1" id="KW-0863">Zinc-finger</keyword>
<feature type="compositionally biased region" description="Polar residues" evidence="2">
    <location>
        <begin position="7"/>
        <end position="26"/>
    </location>
</feature>
<feature type="domain" description="C2H2-type" evidence="3">
    <location>
        <begin position="67"/>
        <end position="98"/>
    </location>
</feature>
<dbReference type="EMBL" id="VCGU01000010">
    <property type="protein sequence ID" value="TRY68822.1"/>
    <property type="molecule type" value="Genomic_DNA"/>
</dbReference>
<protein>
    <recommendedName>
        <fullName evidence="3">C2H2-type domain-containing protein</fullName>
    </recommendedName>
</protein>
<dbReference type="Proteomes" id="UP000318571">
    <property type="component" value="Chromosome 1"/>
</dbReference>
<feature type="compositionally biased region" description="Low complexity" evidence="2">
    <location>
        <begin position="44"/>
        <end position="59"/>
    </location>
</feature>
<keyword evidence="1" id="KW-0479">Metal-binding</keyword>
<dbReference type="PROSITE" id="PS50157">
    <property type="entry name" value="ZINC_FINGER_C2H2_2"/>
    <property type="match status" value="1"/>
</dbReference>
<evidence type="ECO:0000256" key="2">
    <source>
        <dbReference type="SAM" id="MobiDB-lite"/>
    </source>
</evidence>
<evidence type="ECO:0000313" key="4">
    <source>
        <dbReference type="EMBL" id="TRY68822.1"/>
    </source>
</evidence>
<dbReference type="GO" id="GO:0008270">
    <property type="term" value="F:zinc ion binding"/>
    <property type="evidence" value="ECO:0007669"/>
    <property type="project" value="UniProtKB-KW"/>
</dbReference>
<keyword evidence="1" id="KW-0862">Zinc</keyword>
<evidence type="ECO:0000313" key="5">
    <source>
        <dbReference type="Proteomes" id="UP000318571"/>
    </source>
</evidence>
<proteinExistence type="predicted"/>
<dbReference type="InterPro" id="IPR013087">
    <property type="entry name" value="Znf_C2H2_type"/>
</dbReference>
<evidence type="ECO:0000256" key="1">
    <source>
        <dbReference type="PROSITE-ProRule" id="PRU00042"/>
    </source>
</evidence>
<keyword evidence="5" id="KW-1185">Reference proteome</keyword>
<dbReference type="AlphaFoldDB" id="A0A553NTR2"/>